<sequence>MPELLALRPAQSRPPRTDRGSPAREPRGCSARTRIASQTPPGKRRHPLLIARLVVARRIPRRRVARRLSRRRAIVCCLRRHVLVRRRRESVVRRTARRRAIVCCLRRHCIGPGSAGRARNPPQKPLPEIGWRQPAESRQILGRNGHVRGQVQRQQCGSVRELGDEFRLRLCAGPRLCARRTVPSRRAAQMLDRWPCRVGMAYHGRPRCIPRSQVRWGNVERTRLSSREKWSLCSLSESAARCVPVGVMRGPDSHGRPAPA</sequence>
<feature type="region of interest" description="Disordered" evidence="1">
    <location>
        <begin position="1"/>
        <end position="43"/>
    </location>
</feature>
<proteinExistence type="predicted"/>
<feature type="compositionally biased region" description="Basic and acidic residues" evidence="1">
    <location>
        <begin position="15"/>
        <end position="27"/>
    </location>
</feature>
<dbReference type="AlphaFoldDB" id="A0A3N1GQI9"/>
<comment type="caution">
    <text evidence="2">The sequence shown here is derived from an EMBL/GenBank/DDBJ whole genome shotgun (WGS) entry which is preliminary data.</text>
</comment>
<organism evidence="2 3">
    <name type="scientific">Couchioplanes caeruleus</name>
    <dbReference type="NCBI Taxonomy" id="56438"/>
    <lineage>
        <taxon>Bacteria</taxon>
        <taxon>Bacillati</taxon>
        <taxon>Actinomycetota</taxon>
        <taxon>Actinomycetes</taxon>
        <taxon>Micromonosporales</taxon>
        <taxon>Micromonosporaceae</taxon>
        <taxon>Couchioplanes</taxon>
    </lineage>
</organism>
<dbReference type="EMBL" id="RJKL01000001">
    <property type="protein sequence ID" value="ROP32524.1"/>
    <property type="molecule type" value="Genomic_DNA"/>
</dbReference>
<evidence type="ECO:0000313" key="3">
    <source>
        <dbReference type="Proteomes" id="UP000271683"/>
    </source>
</evidence>
<evidence type="ECO:0000256" key="1">
    <source>
        <dbReference type="SAM" id="MobiDB-lite"/>
    </source>
</evidence>
<protein>
    <submittedName>
        <fullName evidence="2">Uncharacterized protein</fullName>
    </submittedName>
</protein>
<name>A0A3N1GQI9_9ACTN</name>
<evidence type="ECO:0000313" key="2">
    <source>
        <dbReference type="EMBL" id="ROP32524.1"/>
    </source>
</evidence>
<gene>
    <name evidence="2" type="ORF">EDD30_5468</name>
</gene>
<reference evidence="2 3" key="1">
    <citation type="submission" date="2018-11" db="EMBL/GenBank/DDBJ databases">
        <title>Sequencing the genomes of 1000 actinobacteria strains.</title>
        <authorList>
            <person name="Klenk H.-P."/>
        </authorList>
    </citation>
    <scope>NUCLEOTIDE SEQUENCE [LARGE SCALE GENOMIC DNA]</scope>
    <source>
        <strain evidence="2 3">DSM 43634</strain>
    </source>
</reference>
<dbReference type="Proteomes" id="UP000271683">
    <property type="component" value="Unassembled WGS sequence"/>
</dbReference>
<accession>A0A3N1GQI9</accession>